<keyword evidence="1" id="KW-0732">Signal</keyword>
<keyword evidence="3" id="KW-1185">Reference proteome</keyword>
<protein>
    <recommendedName>
        <fullName evidence="4">Secreted protein</fullName>
    </recommendedName>
</protein>
<evidence type="ECO:0000256" key="1">
    <source>
        <dbReference type="SAM" id="SignalP"/>
    </source>
</evidence>
<dbReference type="EMBL" id="AJIL01000052">
    <property type="protein sequence ID" value="KNE98884.1"/>
    <property type="molecule type" value="Genomic_DNA"/>
</dbReference>
<reference evidence="3" key="1">
    <citation type="submission" date="2014-03" db="EMBL/GenBank/DDBJ databases">
        <title>The Genome Sequence of Puccinia striiformis f. sp. tritici PST-78.</title>
        <authorList>
            <consortium name="The Broad Institute Genome Sequencing Platform"/>
            <person name="Cuomo C."/>
            <person name="Hulbert S."/>
            <person name="Chen X."/>
            <person name="Walker B."/>
            <person name="Young S.K."/>
            <person name="Zeng Q."/>
            <person name="Gargeya S."/>
            <person name="Fitzgerald M."/>
            <person name="Haas B."/>
            <person name="Abouelleil A."/>
            <person name="Alvarado L."/>
            <person name="Arachchi H.M."/>
            <person name="Berlin A.M."/>
            <person name="Chapman S.B."/>
            <person name="Goldberg J."/>
            <person name="Griggs A."/>
            <person name="Gujja S."/>
            <person name="Hansen M."/>
            <person name="Howarth C."/>
            <person name="Imamovic A."/>
            <person name="Larimer J."/>
            <person name="McCowan C."/>
            <person name="Montmayeur A."/>
            <person name="Murphy C."/>
            <person name="Neiman D."/>
            <person name="Pearson M."/>
            <person name="Priest M."/>
            <person name="Roberts A."/>
            <person name="Saif S."/>
            <person name="Shea T."/>
            <person name="Sisk P."/>
            <person name="Sykes S."/>
            <person name="Wortman J."/>
            <person name="Nusbaum C."/>
            <person name="Birren B."/>
        </authorList>
    </citation>
    <scope>NUCLEOTIDE SEQUENCE [LARGE SCALE GENOMIC DNA]</scope>
    <source>
        <strain evidence="3">race PST-78</strain>
    </source>
</reference>
<feature type="chain" id="PRO_5005550411" description="Secreted protein" evidence="1">
    <location>
        <begin position="27"/>
        <end position="110"/>
    </location>
</feature>
<dbReference type="OrthoDB" id="10288023at2759"/>
<evidence type="ECO:0008006" key="4">
    <source>
        <dbReference type="Google" id="ProtNLM"/>
    </source>
</evidence>
<feature type="signal peptide" evidence="1">
    <location>
        <begin position="1"/>
        <end position="26"/>
    </location>
</feature>
<sequence>MKSSITQTLVRSMLFTMLITIGFALCQPGTDYAAMCEKKTPHVVPYCFDYPTWTGTFPKDNSKDWELSRGRPLFSCPLTQWTLCCVRKDAKTGLQVILKSCDNAPRAQGT</sequence>
<dbReference type="Proteomes" id="UP000054564">
    <property type="component" value="Unassembled WGS sequence"/>
</dbReference>
<organism evidence="2 3">
    <name type="scientific">Puccinia striiformis f. sp. tritici PST-78</name>
    <dbReference type="NCBI Taxonomy" id="1165861"/>
    <lineage>
        <taxon>Eukaryota</taxon>
        <taxon>Fungi</taxon>
        <taxon>Dikarya</taxon>
        <taxon>Basidiomycota</taxon>
        <taxon>Pucciniomycotina</taxon>
        <taxon>Pucciniomycetes</taxon>
        <taxon>Pucciniales</taxon>
        <taxon>Pucciniaceae</taxon>
        <taxon>Puccinia</taxon>
    </lineage>
</organism>
<gene>
    <name evidence="2" type="ORF">PSTG_07905</name>
</gene>
<proteinExistence type="predicted"/>
<dbReference type="AlphaFoldDB" id="A0A0L0VIS7"/>
<accession>A0A0L0VIS7</accession>
<evidence type="ECO:0000313" key="2">
    <source>
        <dbReference type="EMBL" id="KNE98884.1"/>
    </source>
</evidence>
<evidence type="ECO:0000313" key="3">
    <source>
        <dbReference type="Proteomes" id="UP000054564"/>
    </source>
</evidence>
<name>A0A0L0VIS7_9BASI</name>
<comment type="caution">
    <text evidence="2">The sequence shown here is derived from an EMBL/GenBank/DDBJ whole genome shotgun (WGS) entry which is preliminary data.</text>
</comment>